<keyword evidence="4" id="KW-0472">Membrane</keyword>
<dbReference type="PRINTS" id="PR00032">
    <property type="entry name" value="HTHARAC"/>
</dbReference>
<dbReference type="GO" id="GO:0043565">
    <property type="term" value="F:sequence-specific DNA binding"/>
    <property type="evidence" value="ECO:0007669"/>
    <property type="project" value="InterPro"/>
</dbReference>
<dbReference type="PANTHER" id="PTHR43280:SF2">
    <property type="entry name" value="HTH-TYPE TRANSCRIPTIONAL REGULATOR EXSA"/>
    <property type="match status" value="1"/>
</dbReference>
<dbReference type="SMART" id="SM00342">
    <property type="entry name" value="HTH_ARAC"/>
    <property type="match status" value="1"/>
</dbReference>
<feature type="transmembrane region" description="Helical" evidence="4">
    <location>
        <begin position="324"/>
        <end position="346"/>
    </location>
</feature>
<keyword evidence="4" id="KW-1133">Transmembrane helix</keyword>
<feature type="transmembrane region" description="Helical" evidence="4">
    <location>
        <begin position="47"/>
        <end position="70"/>
    </location>
</feature>
<keyword evidence="2" id="KW-0238">DNA-binding</keyword>
<dbReference type="SUPFAM" id="SSF46689">
    <property type="entry name" value="Homeodomain-like"/>
    <property type="match status" value="2"/>
</dbReference>
<dbReference type="PANTHER" id="PTHR43280">
    <property type="entry name" value="ARAC-FAMILY TRANSCRIPTIONAL REGULATOR"/>
    <property type="match status" value="1"/>
</dbReference>
<dbReference type="GO" id="GO:0003700">
    <property type="term" value="F:DNA-binding transcription factor activity"/>
    <property type="evidence" value="ECO:0007669"/>
    <property type="project" value="InterPro"/>
</dbReference>
<evidence type="ECO:0000256" key="2">
    <source>
        <dbReference type="ARBA" id="ARBA00023125"/>
    </source>
</evidence>
<dbReference type="InterPro" id="IPR018060">
    <property type="entry name" value="HTH_AraC"/>
</dbReference>
<evidence type="ECO:0000313" key="6">
    <source>
        <dbReference type="EMBL" id="BBH19389.1"/>
    </source>
</evidence>
<dbReference type="EMBL" id="AP019308">
    <property type="protein sequence ID" value="BBH19389.1"/>
    <property type="molecule type" value="Genomic_DNA"/>
</dbReference>
<dbReference type="PROSITE" id="PS01124">
    <property type="entry name" value="HTH_ARAC_FAMILY_2"/>
    <property type="match status" value="1"/>
</dbReference>
<gene>
    <name evidence="6" type="ORF">Back11_07340</name>
</gene>
<feature type="domain" description="HTH araC/xylS-type" evidence="5">
    <location>
        <begin position="664"/>
        <end position="762"/>
    </location>
</feature>
<dbReference type="KEGG" id="pbk:Back11_07340"/>
<dbReference type="InterPro" id="IPR009057">
    <property type="entry name" value="Homeodomain-like_sf"/>
</dbReference>
<keyword evidence="3" id="KW-0804">Transcription</keyword>
<dbReference type="InterPro" id="IPR018062">
    <property type="entry name" value="HTH_AraC-typ_CS"/>
</dbReference>
<evidence type="ECO:0000256" key="4">
    <source>
        <dbReference type="SAM" id="Phobius"/>
    </source>
</evidence>
<protein>
    <recommendedName>
        <fullName evidence="5">HTH araC/xylS-type domain-containing protein</fullName>
    </recommendedName>
</protein>
<proteinExistence type="predicted"/>
<name>A0A3G9J8L9_9BACL</name>
<evidence type="ECO:0000313" key="7">
    <source>
        <dbReference type="Proteomes" id="UP000275368"/>
    </source>
</evidence>
<sequence length="772" mass="89891">MFTLHILFDKIQVLKFDIVKQIFMKRWGGSIKNIHSILFIRNKSNSLFLRLVVGFLCIVLLLASLTFYAISVSQKNIKQEIVKYNTMMLNNTRDSYEKHLDLIKRQMYLFFINKEIQNLKDSPKYEKLPDIVEEIRTWTTNPYLFINNIVLYSKREELVLEKGTSTNASMMFNVFYTSSEYPLDFWRQQFNEPYMSRILPSSNFLNNMYRTSPQLLGELIPIIIKNKENQDLYMIVFIDAIKMSKAFHQSIYNDFIIYDEDGKTIFKVAEQGPFIAFEDLQKYGSSEFIKDKKYYFLIKGEGTGLTYVYRVPVEQIVSQTRLNITLIVIIVTAITLSILFSFLFAARINNPLKKVIESIRHMNDEVPYRSNIKEFDIISGEIHDHTMIRKQMSFINHLKEIRNHDHDTMKLDFTNKPFVFVLFQIQHYKSDLNTQALVQKWLYYIKIFIDSKLRPTFPDSLTFQIERDQVLSLVFTKQLPDLMELLSQMKEVFDHDKEYGVVTIAITSVYLTSDQLSAAYEEVQELLGERLLIDGTQIIHKRAATQVAVGFSPDQEKEFEVHLKAGNTQQLVALLEHLFVRWQSKGLSAAVMMRFAESLIGKIQNATTPFPLDPDGLDVILEKAVERIQRCCTIGELELLLIEWVTKTAEAVQEKKEEKYPVTSFVIDYINEHLAEDIYLDLLAEKVKMSSGYLSSYFKGKTGKNIVDYINETRITKATSLLADNQTKILEAAQAVGYQNITSFNRMFKKYTGLTPSEYRKKYDSVSEKKVP</sequence>
<dbReference type="AlphaFoldDB" id="A0A3G9J8L9"/>
<dbReference type="Proteomes" id="UP000275368">
    <property type="component" value="Chromosome"/>
</dbReference>
<keyword evidence="1" id="KW-0805">Transcription regulation</keyword>
<dbReference type="Gene3D" id="1.10.10.60">
    <property type="entry name" value="Homeodomain-like"/>
    <property type="match status" value="2"/>
</dbReference>
<accession>A0A3G9J8L9</accession>
<evidence type="ECO:0000259" key="5">
    <source>
        <dbReference type="PROSITE" id="PS01124"/>
    </source>
</evidence>
<evidence type="ECO:0000256" key="3">
    <source>
        <dbReference type="ARBA" id="ARBA00023163"/>
    </source>
</evidence>
<dbReference type="Pfam" id="PF12833">
    <property type="entry name" value="HTH_18"/>
    <property type="match status" value="1"/>
</dbReference>
<reference evidence="6 7" key="1">
    <citation type="submission" date="2018-11" db="EMBL/GenBank/DDBJ databases">
        <title>Complete genome sequence of Paenibacillus baekrokdamisoli strain KCTC 33723.</title>
        <authorList>
            <person name="Kang S.W."/>
            <person name="Lee K.C."/>
            <person name="Kim K.K."/>
            <person name="Kim J.S."/>
            <person name="Kim D.S."/>
            <person name="Ko S.H."/>
            <person name="Yang S.H."/>
            <person name="Lee J.S."/>
        </authorList>
    </citation>
    <scope>NUCLEOTIDE SEQUENCE [LARGE SCALE GENOMIC DNA]</scope>
    <source>
        <strain evidence="6 7">KCTC 33723</strain>
    </source>
</reference>
<keyword evidence="7" id="KW-1185">Reference proteome</keyword>
<evidence type="ECO:0000256" key="1">
    <source>
        <dbReference type="ARBA" id="ARBA00023015"/>
    </source>
</evidence>
<dbReference type="PROSITE" id="PS00041">
    <property type="entry name" value="HTH_ARAC_FAMILY_1"/>
    <property type="match status" value="1"/>
</dbReference>
<organism evidence="6 7">
    <name type="scientific">Paenibacillus baekrokdamisoli</name>
    <dbReference type="NCBI Taxonomy" id="1712516"/>
    <lineage>
        <taxon>Bacteria</taxon>
        <taxon>Bacillati</taxon>
        <taxon>Bacillota</taxon>
        <taxon>Bacilli</taxon>
        <taxon>Bacillales</taxon>
        <taxon>Paenibacillaceae</taxon>
        <taxon>Paenibacillus</taxon>
    </lineage>
</organism>
<keyword evidence="4" id="KW-0812">Transmembrane</keyword>
<dbReference type="InterPro" id="IPR020449">
    <property type="entry name" value="Tscrpt_reg_AraC-type_HTH"/>
</dbReference>